<reference evidence="1" key="2">
    <citation type="submission" date="2023-05" db="EMBL/GenBank/DDBJ databases">
        <authorList>
            <consortium name="Lawrence Berkeley National Laboratory"/>
            <person name="Steindorff A."/>
            <person name="Hensen N."/>
            <person name="Bonometti L."/>
            <person name="Westerberg I."/>
            <person name="Brannstrom I.O."/>
            <person name="Guillou S."/>
            <person name="Cros-Aarteil S."/>
            <person name="Calhoun S."/>
            <person name="Haridas S."/>
            <person name="Kuo A."/>
            <person name="Mondo S."/>
            <person name="Pangilinan J."/>
            <person name="Riley R."/>
            <person name="Labutti K."/>
            <person name="Andreopoulos B."/>
            <person name="Lipzen A."/>
            <person name="Chen C."/>
            <person name="Yanf M."/>
            <person name="Daum C."/>
            <person name="Ng V."/>
            <person name="Clum A."/>
            <person name="Ohm R."/>
            <person name="Martin F."/>
            <person name="Silar P."/>
            <person name="Natvig D."/>
            <person name="Lalanne C."/>
            <person name="Gautier V."/>
            <person name="Ament-Velasquez S.L."/>
            <person name="Kruys A."/>
            <person name="Hutchinson M.I."/>
            <person name="Powell A.J."/>
            <person name="Barry K."/>
            <person name="Miller A.N."/>
            <person name="Grigoriev I.V."/>
            <person name="Debuchy R."/>
            <person name="Gladieux P."/>
            <person name="Thoren M.H."/>
            <person name="Johannesson H."/>
        </authorList>
    </citation>
    <scope>NUCLEOTIDE SEQUENCE</scope>
    <source>
        <strain evidence="1">PSN293</strain>
    </source>
</reference>
<protein>
    <submittedName>
        <fullName evidence="1">Uncharacterized protein</fullName>
    </submittedName>
</protein>
<name>A0AAN6YDD7_9PEZI</name>
<dbReference type="EMBL" id="MU858100">
    <property type="protein sequence ID" value="KAK4214002.1"/>
    <property type="molecule type" value="Genomic_DNA"/>
</dbReference>
<reference evidence="1" key="1">
    <citation type="journal article" date="2023" name="Mol. Phylogenet. Evol.">
        <title>Genome-scale phylogeny and comparative genomics of the fungal order Sordariales.</title>
        <authorList>
            <person name="Hensen N."/>
            <person name="Bonometti L."/>
            <person name="Westerberg I."/>
            <person name="Brannstrom I.O."/>
            <person name="Guillou S."/>
            <person name="Cros-Aarteil S."/>
            <person name="Calhoun S."/>
            <person name="Haridas S."/>
            <person name="Kuo A."/>
            <person name="Mondo S."/>
            <person name="Pangilinan J."/>
            <person name="Riley R."/>
            <person name="LaButti K."/>
            <person name="Andreopoulos B."/>
            <person name="Lipzen A."/>
            <person name="Chen C."/>
            <person name="Yan M."/>
            <person name="Daum C."/>
            <person name="Ng V."/>
            <person name="Clum A."/>
            <person name="Steindorff A."/>
            <person name="Ohm R.A."/>
            <person name="Martin F."/>
            <person name="Silar P."/>
            <person name="Natvig D.O."/>
            <person name="Lalanne C."/>
            <person name="Gautier V."/>
            <person name="Ament-Velasquez S.L."/>
            <person name="Kruys A."/>
            <person name="Hutchinson M.I."/>
            <person name="Powell A.J."/>
            <person name="Barry K."/>
            <person name="Miller A.N."/>
            <person name="Grigoriev I.V."/>
            <person name="Debuchy R."/>
            <person name="Gladieux P."/>
            <person name="Hiltunen Thoren M."/>
            <person name="Johannesson H."/>
        </authorList>
    </citation>
    <scope>NUCLEOTIDE SEQUENCE</scope>
    <source>
        <strain evidence="1">PSN293</strain>
    </source>
</reference>
<organism evidence="1 2">
    <name type="scientific">Rhypophila decipiens</name>
    <dbReference type="NCBI Taxonomy" id="261697"/>
    <lineage>
        <taxon>Eukaryota</taxon>
        <taxon>Fungi</taxon>
        <taxon>Dikarya</taxon>
        <taxon>Ascomycota</taxon>
        <taxon>Pezizomycotina</taxon>
        <taxon>Sordariomycetes</taxon>
        <taxon>Sordariomycetidae</taxon>
        <taxon>Sordariales</taxon>
        <taxon>Naviculisporaceae</taxon>
        <taxon>Rhypophila</taxon>
    </lineage>
</organism>
<dbReference type="AlphaFoldDB" id="A0AAN6YDD7"/>
<gene>
    <name evidence="1" type="ORF">QBC37DRAFT_422008</name>
</gene>
<keyword evidence="2" id="KW-1185">Reference proteome</keyword>
<evidence type="ECO:0000313" key="1">
    <source>
        <dbReference type="EMBL" id="KAK4214002.1"/>
    </source>
</evidence>
<dbReference type="Proteomes" id="UP001301769">
    <property type="component" value="Unassembled WGS sequence"/>
</dbReference>
<comment type="caution">
    <text evidence="1">The sequence shown here is derived from an EMBL/GenBank/DDBJ whole genome shotgun (WGS) entry which is preliminary data.</text>
</comment>
<sequence length="69" mass="7655">MPGKQSSPVQSGKEDTAGREVRLMQFQTEPQAQCNILVRLPDQTRTPAVTVPAMAKEIDRIMSAFHTTK</sequence>
<proteinExistence type="predicted"/>
<evidence type="ECO:0000313" key="2">
    <source>
        <dbReference type="Proteomes" id="UP001301769"/>
    </source>
</evidence>
<accession>A0AAN6YDD7</accession>